<dbReference type="PANTHER" id="PTHR13032">
    <property type="entry name" value="MITOCHONDRIAL IMPORT INNER MEMBRANE TRANSLOCASE SUBUNIT TIM21"/>
    <property type="match status" value="1"/>
</dbReference>
<accession>A0ABM1HY29</accession>
<gene>
    <name evidence="10" type="primary">LOC107064572</name>
</gene>
<dbReference type="Gene3D" id="3.10.450.320">
    <property type="entry name" value="Mitochondrial import inner membrane translocase subunit Tim21"/>
    <property type="match status" value="1"/>
</dbReference>
<evidence type="ECO:0000256" key="4">
    <source>
        <dbReference type="ARBA" id="ARBA00022946"/>
    </source>
</evidence>
<dbReference type="InterPro" id="IPR038552">
    <property type="entry name" value="Tim21_IMS_sf"/>
</dbReference>
<keyword evidence="3 8" id="KW-0812">Transmembrane</keyword>
<feature type="transmembrane region" description="Helical" evidence="8">
    <location>
        <begin position="73"/>
        <end position="94"/>
    </location>
</feature>
<keyword evidence="6 8" id="KW-0496">Mitochondrion</keyword>
<dbReference type="GeneID" id="107064572"/>
<evidence type="ECO:0000256" key="3">
    <source>
        <dbReference type="ARBA" id="ARBA00022692"/>
    </source>
</evidence>
<evidence type="ECO:0000313" key="10">
    <source>
        <dbReference type="RefSeq" id="XP_015172866.1"/>
    </source>
</evidence>
<keyword evidence="5 8" id="KW-1133">Transmembrane helix</keyword>
<keyword evidence="8" id="KW-0811">Translocation</keyword>
<keyword evidence="7 8" id="KW-0472">Membrane</keyword>
<dbReference type="RefSeq" id="XP_015172866.1">
    <property type="nucleotide sequence ID" value="XM_015317380.1"/>
</dbReference>
<organism evidence="9 10">
    <name type="scientific">Polistes dominula</name>
    <name type="common">European paper wasp</name>
    <name type="synonym">Vespa dominula</name>
    <dbReference type="NCBI Taxonomy" id="743375"/>
    <lineage>
        <taxon>Eukaryota</taxon>
        <taxon>Metazoa</taxon>
        <taxon>Ecdysozoa</taxon>
        <taxon>Arthropoda</taxon>
        <taxon>Hexapoda</taxon>
        <taxon>Insecta</taxon>
        <taxon>Pterygota</taxon>
        <taxon>Neoptera</taxon>
        <taxon>Endopterygota</taxon>
        <taxon>Hymenoptera</taxon>
        <taxon>Apocrita</taxon>
        <taxon>Aculeata</taxon>
        <taxon>Vespoidea</taxon>
        <taxon>Vespidae</taxon>
        <taxon>Polistinae</taxon>
        <taxon>Polistini</taxon>
        <taxon>Polistes</taxon>
    </lineage>
</organism>
<dbReference type="Proteomes" id="UP000694924">
    <property type="component" value="Unplaced"/>
</dbReference>
<keyword evidence="8" id="KW-0813">Transport</keyword>
<evidence type="ECO:0000256" key="2">
    <source>
        <dbReference type="ARBA" id="ARBA00010867"/>
    </source>
</evidence>
<evidence type="ECO:0000256" key="8">
    <source>
        <dbReference type="RuleBase" id="RU367142"/>
    </source>
</evidence>
<keyword evidence="4" id="KW-0809">Transit peptide</keyword>
<protein>
    <recommendedName>
        <fullName evidence="8">Mitochondrial import inner membrane translocase subunit Tim21</fullName>
    </recommendedName>
</protein>
<keyword evidence="9" id="KW-1185">Reference proteome</keyword>
<evidence type="ECO:0000256" key="6">
    <source>
        <dbReference type="ARBA" id="ARBA00023128"/>
    </source>
</evidence>
<dbReference type="InterPro" id="IPR013261">
    <property type="entry name" value="Tim21"/>
</dbReference>
<evidence type="ECO:0000256" key="1">
    <source>
        <dbReference type="ARBA" id="ARBA00004304"/>
    </source>
</evidence>
<keyword evidence="8" id="KW-0653">Protein transport</keyword>
<evidence type="ECO:0000256" key="7">
    <source>
        <dbReference type="ARBA" id="ARBA00023136"/>
    </source>
</evidence>
<dbReference type="PANTHER" id="PTHR13032:SF6">
    <property type="entry name" value="MITOCHONDRIAL IMPORT INNER MEMBRANE TRANSLOCASE SUBUNIT TIM21"/>
    <property type="match status" value="1"/>
</dbReference>
<comment type="similarity">
    <text evidence="2 8">Belongs to the TIM21 family.</text>
</comment>
<dbReference type="Pfam" id="PF08294">
    <property type="entry name" value="TIM21"/>
    <property type="match status" value="1"/>
</dbReference>
<name>A0ABM1HY29_POLDO</name>
<evidence type="ECO:0000313" key="9">
    <source>
        <dbReference type="Proteomes" id="UP000694924"/>
    </source>
</evidence>
<keyword evidence="8" id="KW-0999">Mitochondrion inner membrane</keyword>
<proteinExistence type="inferred from homology"/>
<evidence type="ECO:0000256" key="5">
    <source>
        <dbReference type="ARBA" id="ARBA00022989"/>
    </source>
</evidence>
<comment type="function">
    <text evidence="8">Essential component of the TIM23 complex, a complex that mediates the translocation of transit peptide-containing proteins across the mitochondrial inner membrane.</text>
</comment>
<comment type="subcellular location">
    <subcellularLocation>
        <location evidence="8">Mitochondrion inner membrane</location>
        <topology evidence="8">Single-pass membrane protein</topology>
    </subcellularLocation>
    <subcellularLocation>
        <location evidence="1">Mitochondrion membrane</location>
        <topology evidence="1">Single-pass membrane protein</topology>
    </subcellularLocation>
</comment>
<reference evidence="10" key="1">
    <citation type="submission" date="2025-08" db="UniProtKB">
        <authorList>
            <consortium name="RefSeq"/>
        </authorList>
    </citation>
    <scope>IDENTIFICATION</scope>
    <source>
        <tissue evidence="10">Whole body</tissue>
    </source>
</reference>
<sequence>MISVRRLACILYRQNSIASVSRKPYFCYNMTLNVKQSCWYSTRKDLSKVDNKDTNNKVSTDFVEVVKENTISAGYLVIIAAGLSILVYIGYSLLNELFSSNSPYGVYKRALKCCQEDSKVLDALGEPIKVYGEGRRRRNHFSHGFYEQDGIVYLKLRFHMEGIRRKGIVYVEAKNVTDNYELTHIYVKLDDILGSVLIIDPNRK</sequence>
<comment type="subunit">
    <text evidence="8">Component of the TIM23 complex.</text>
</comment>